<evidence type="ECO:0000313" key="4">
    <source>
        <dbReference type="Proteomes" id="UP000284202"/>
    </source>
</evidence>
<feature type="transmembrane region" description="Helical" evidence="1">
    <location>
        <begin position="42"/>
        <end position="62"/>
    </location>
</feature>
<name>A0A418SUE4_9RHOB</name>
<organism evidence="3 4">
    <name type="scientific">Paracoccus onubensis</name>
    <dbReference type="NCBI Taxonomy" id="1675788"/>
    <lineage>
        <taxon>Bacteria</taxon>
        <taxon>Pseudomonadati</taxon>
        <taxon>Pseudomonadota</taxon>
        <taxon>Alphaproteobacteria</taxon>
        <taxon>Rhodobacterales</taxon>
        <taxon>Paracoccaceae</taxon>
        <taxon>Paracoccus</taxon>
    </lineage>
</organism>
<evidence type="ECO:0000313" key="3">
    <source>
        <dbReference type="EMBL" id="RJE84594.1"/>
    </source>
</evidence>
<evidence type="ECO:0000259" key="2">
    <source>
        <dbReference type="Pfam" id="PF07331"/>
    </source>
</evidence>
<sequence>MTEKQAASKPVGADLILPVCAALYALYYVWSVWDFPAEAQFSGIMLAGLLLLLVTIYLIRVLRGLASARYSMGFGDLFGPRESRRSRSVFFCLMLAALVLVPWLGFTLTTFSFLASSFIALGVRPFWRAVQIAAVGGLVGWFFFIFLLGTHFPKGPFELLVEALI</sequence>
<dbReference type="InterPro" id="IPR009936">
    <property type="entry name" value="DUF1468"/>
</dbReference>
<keyword evidence="1" id="KW-1133">Transmembrane helix</keyword>
<gene>
    <name evidence="3" type="ORF">D3P04_13185</name>
</gene>
<feature type="transmembrane region" description="Helical" evidence="1">
    <location>
        <begin position="126"/>
        <end position="148"/>
    </location>
</feature>
<accession>A0A418SUE4</accession>
<dbReference type="RefSeq" id="WP_119749613.1">
    <property type="nucleotide sequence ID" value="NZ_QZCG01000008.1"/>
</dbReference>
<keyword evidence="1" id="KW-0472">Membrane</keyword>
<reference evidence="4" key="1">
    <citation type="submission" date="2018-09" db="EMBL/GenBank/DDBJ databases">
        <title>Acidovorax cavernicola nov. sp. isolated from Gruta de las Maravillas (Aracena, Spain).</title>
        <authorList>
            <person name="Jurado V."/>
            <person name="Gutierrez-Patricio S."/>
            <person name="Gonzalez-Pimentel J.L."/>
            <person name="Miller A.Z."/>
            <person name="Laiz L."/>
            <person name="Saiz-Jimenez C."/>
        </authorList>
    </citation>
    <scope>NUCLEOTIDE SEQUENCE [LARGE SCALE GENOMIC DNA]</scope>
    <source>
        <strain evidence="4">1011MAR3C25</strain>
    </source>
</reference>
<keyword evidence="4" id="KW-1185">Reference proteome</keyword>
<dbReference type="EMBL" id="QZCG01000008">
    <property type="protein sequence ID" value="RJE84594.1"/>
    <property type="molecule type" value="Genomic_DNA"/>
</dbReference>
<protein>
    <recommendedName>
        <fullName evidence="2">DUF1468 domain-containing protein</fullName>
    </recommendedName>
</protein>
<feature type="transmembrane region" description="Helical" evidence="1">
    <location>
        <begin position="12"/>
        <end position="30"/>
    </location>
</feature>
<feature type="domain" description="DUF1468" evidence="2">
    <location>
        <begin position="21"/>
        <end position="153"/>
    </location>
</feature>
<proteinExistence type="predicted"/>
<dbReference type="AlphaFoldDB" id="A0A418SUE4"/>
<evidence type="ECO:0000256" key="1">
    <source>
        <dbReference type="SAM" id="Phobius"/>
    </source>
</evidence>
<keyword evidence="1" id="KW-0812">Transmembrane</keyword>
<comment type="caution">
    <text evidence="3">The sequence shown here is derived from an EMBL/GenBank/DDBJ whole genome shotgun (WGS) entry which is preliminary data.</text>
</comment>
<dbReference type="Pfam" id="PF07331">
    <property type="entry name" value="TctB"/>
    <property type="match status" value="1"/>
</dbReference>
<dbReference type="Proteomes" id="UP000284202">
    <property type="component" value="Unassembled WGS sequence"/>
</dbReference>
<feature type="transmembrane region" description="Helical" evidence="1">
    <location>
        <begin position="89"/>
        <end position="114"/>
    </location>
</feature>
<dbReference type="OrthoDB" id="7355232at2"/>